<evidence type="ECO:0000313" key="2">
    <source>
        <dbReference type="Proteomes" id="UP001055811"/>
    </source>
</evidence>
<name>A0ACB9BRK2_CICIN</name>
<gene>
    <name evidence="1" type="ORF">L2E82_36349</name>
</gene>
<reference evidence="2" key="1">
    <citation type="journal article" date="2022" name="Mol. Ecol. Resour.">
        <title>The genomes of chicory, endive, great burdock and yacon provide insights into Asteraceae palaeo-polyploidization history and plant inulin production.</title>
        <authorList>
            <person name="Fan W."/>
            <person name="Wang S."/>
            <person name="Wang H."/>
            <person name="Wang A."/>
            <person name="Jiang F."/>
            <person name="Liu H."/>
            <person name="Zhao H."/>
            <person name="Xu D."/>
            <person name="Zhang Y."/>
        </authorList>
    </citation>
    <scope>NUCLEOTIDE SEQUENCE [LARGE SCALE GENOMIC DNA]</scope>
    <source>
        <strain evidence="2">cv. Punajuju</strain>
    </source>
</reference>
<reference evidence="1 2" key="2">
    <citation type="journal article" date="2022" name="Mol. Ecol. Resour.">
        <title>The genomes of chicory, endive, great burdock and yacon provide insights into Asteraceae paleo-polyploidization history and plant inulin production.</title>
        <authorList>
            <person name="Fan W."/>
            <person name="Wang S."/>
            <person name="Wang H."/>
            <person name="Wang A."/>
            <person name="Jiang F."/>
            <person name="Liu H."/>
            <person name="Zhao H."/>
            <person name="Xu D."/>
            <person name="Zhang Y."/>
        </authorList>
    </citation>
    <scope>NUCLEOTIDE SEQUENCE [LARGE SCALE GENOMIC DNA]</scope>
    <source>
        <strain evidence="2">cv. Punajuju</strain>
        <tissue evidence="1">Leaves</tissue>
    </source>
</reference>
<proteinExistence type="predicted"/>
<dbReference type="Proteomes" id="UP001055811">
    <property type="component" value="Linkage Group LG06"/>
</dbReference>
<sequence>MRAPKWDARSGLNKGTWTAAEDEKLITYINKYGIWNWSKMPPYAGLSRTGKSCRLRWMNYLKPNVKRGNFTSEEEQTIIHYHSVLGNRWSAIARKLPGRTDNEVKNYWHTNLKKQTTRDPLTEMKTSNHDSESSIESTTTTDQICSSITKDHNTLSSMLDTCSTCEPEVMFETSYNMSSPGTVGDVESFWQLYFKNADLDLQGLLEDTFSNEFVGSPNLYDI</sequence>
<comment type="caution">
    <text evidence="1">The sequence shown here is derived from an EMBL/GenBank/DDBJ whole genome shotgun (WGS) entry which is preliminary data.</text>
</comment>
<evidence type="ECO:0000313" key="1">
    <source>
        <dbReference type="EMBL" id="KAI3724568.1"/>
    </source>
</evidence>
<protein>
    <submittedName>
        <fullName evidence="1">Uncharacterized protein</fullName>
    </submittedName>
</protein>
<keyword evidence="2" id="KW-1185">Reference proteome</keyword>
<accession>A0ACB9BRK2</accession>
<dbReference type="EMBL" id="CM042014">
    <property type="protein sequence ID" value="KAI3724568.1"/>
    <property type="molecule type" value="Genomic_DNA"/>
</dbReference>
<organism evidence="1 2">
    <name type="scientific">Cichorium intybus</name>
    <name type="common">Chicory</name>
    <dbReference type="NCBI Taxonomy" id="13427"/>
    <lineage>
        <taxon>Eukaryota</taxon>
        <taxon>Viridiplantae</taxon>
        <taxon>Streptophyta</taxon>
        <taxon>Embryophyta</taxon>
        <taxon>Tracheophyta</taxon>
        <taxon>Spermatophyta</taxon>
        <taxon>Magnoliopsida</taxon>
        <taxon>eudicotyledons</taxon>
        <taxon>Gunneridae</taxon>
        <taxon>Pentapetalae</taxon>
        <taxon>asterids</taxon>
        <taxon>campanulids</taxon>
        <taxon>Asterales</taxon>
        <taxon>Asteraceae</taxon>
        <taxon>Cichorioideae</taxon>
        <taxon>Cichorieae</taxon>
        <taxon>Cichoriinae</taxon>
        <taxon>Cichorium</taxon>
    </lineage>
</organism>